<dbReference type="OrthoDB" id="536545at2759"/>
<feature type="transmembrane region" description="Helical" evidence="11">
    <location>
        <begin position="84"/>
        <end position="105"/>
    </location>
</feature>
<dbReference type="GO" id="GO:0007602">
    <property type="term" value="P:phototransduction"/>
    <property type="evidence" value="ECO:0007669"/>
    <property type="project" value="UniProtKB-KW"/>
</dbReference>
<keyword evidence="4" id="KW-0716">Sensory transduction</keyword>
<evidence type="ECO:0000256" key="11">
    <source>
        <dbReference type="SAM" id="Phobius"/>
    </source>
</evidence>
<gene>
    <name evidence="12" type="primary">OPS1</name>
    <name evidence="12" type="ORF">EHS25_003848</name>
</gene>
<feature type="transmembrane region" description="Helical" evidence="11">
    <location>
        <begin position="117"/>
        <end position="140"/>
    </location>
</feature>
<keyword evidence="7 11" id="KW-1133">Transmembrane helix</keyword>
<evidence type="ECO:0000256" key="6">
    <source>
        <dbReference type="ARBA" id="ARBA00022925"/>
    </source>
</evidence>
<comment type="caution">
    <text evidence="12">The sequence shown here is derived from an EMBL/GenBank/DDBJ whole genome shotgun (WGS) entry which is preliminary data.</text>
</comment>
<evidence type="ECO:0000256" key="3">
    <source>
        <dbReference type="ARBA" id="ARBA00022543"/>
    </source>
</evidence>
<accession>A0A427Y3P8</accession>
<evidence type="ECO:0000256" key="9">
    <source>
        <dbReference type="ARBA" id="ARBA00023136"/>
    </source>
</evidence>
<keyword evidence="8" id="KW-0157">Chromophore</keyword>
<dbReference type="GO" id="GO:0005886">
    <property type="term" value="C:plasma membrane"/>
    <property type="evidence" value="ECO:0007669"/>
    <property type="project" value="TreeGrafter"/>
</dbReference>
<sequence>MEFQFLPQFVPTQTTISVNPRGARVVRTTRPIFLSRPTRSVSVGIGIGVFVGVSSIVGVGIVIVVGIGPHATPRFIHTTHTGHVALWVFFAIFAAALVGVGITSLRVEKRARAFHWLSAAILGVSTITYLAMATGLGITFVSTHFDGKAPQLVHLFRQVYWARFINYLFTTPLVVLSLSLLAGLSPSDTLVALLATLGMVVTALLSALSPARWHSGERARWGWFAFSCVGFVAVWCTLFSEGLKAAKLRPSRTRGLYYLLALMTFVLWTAYGVIFALTTGANVINVDGEIIAYGVLDVISFIGFSYLILLVHVHGEDDTWTLPEWFVIHRQGSGTDGRGTYGAVRTEE</sequence>
<dbReference type="Gene3D" id="1.20.1070.10">
    <property type="entry name" value="Rhodopsin 7-helix transmembrane proteins"/>
    <property type="match status" value="1"/>
</dbReference>
<proteinExistence type="inferred from homology"/>
<comment type="subcellular location">
    <subcellularLocation>
        <location evidence="1">Membrane</location>
        <topology evidence="1">Multi-pass membrane protein</topology>
    </subcellularLocation>
</comment>
<dbReference type="SUPFAM" id="SSF81321">
    <property type="entry name" value="Family A G protein-coupled receptor-like"/>
    <property type="match status" value="1"/>
</dbReference>
<evidence type="ECO:0000256" key="7">
    <source>
        <dbReference type="ARBA" id="ARBA00022989"/>
    </source>
</evidence>
<keyword evidence="5 11" id="KW-0812">Transmembrane</keyword>
<dbReference type="GO" id="GO:0005783">
    <property type="term" value="C:endoplasmic reticulum"/>
    <property type="evidence" value="ECO:0007669"/>
    <property type="project" value="TreeGrafter"/>
</dbReference>
<organism evidence="12 13">
    <name type="scientific">Saitozyma podzolica</name>
    <dbReference type="NCBI Taxonomy" id="1890683"/>
    <lineage>
        <taxon>Eukaryota</taxon>
        <taxon>Fungi</taxon>
        <taxon>Dikarya</taxon>
        <taxon>Basidiomycota</taxon>
        <taxon>Agaricomycotina</taxon>
        <taxon>Tremellomycetes</taxon>
        <taxon>Tremellales</taxon>
        <taxon>Trimorphomycetaceae</taxon>
        <taxon>Saitozyma</taxon>
    </lineage>
</organism>
<evidence type="ECO:0000256" key="1">
    <source>
        <dbReference type="ARBA" id="ARBA00004141"/>
    </source>
</evidence>
<feature type="transmembrane region" description="Helical" evidence="11">
    <location>
        <begin position="160"/>
        <end position="183"/>
    </location>
</feature>
<feature type="transmembrane region" description="Helical" evidence="11">
    <location>
        <begin position="40"/>
        <end position="64"/>
    </location>
</feature>
<dbReference type="AlphaFoldDB" id="A0A427Y3P8"/>
<keyword evidence="9 11" id="KW-0472">Membrane</keyword>
<dbReference type="Proteomes" id="UP000279259">
    <property type="component" value="Unassembled WGS sequence"/>
</dbReference>
<keyword evidence="13" id="KW-1185">Reference proteome</keyword>
<feature type="transmembrane region" description="Helical" evidence="11">
    <location>
        <begin position="221"/>
        <end position="243"/>
    </location>
</feature>
<evidence type="ECO:0000256" key="4">
    <source>
        <dbReference type="ARBA" id="ARBA00022606"/>
    </source>
</evidence>
<keyword evidence="6" id="KW-0681">Retinal protein</keyword>
<dbReference type="SMART" id="SM01021">
    <property type="entry name" value="Bac_rhodopsin"/>
    <property type="match status" value="1"/>
</dbReference>
<feature type="transmembrane region" description="Helical" evidence="11">
    <location>
        <begin position="255"/>
        <end position="278"/>
    </location>
</feature>
<keyword evidence="3" id="KW-0600">Photoreceptor protein</keyword>
<keyword evidence="10" id="KW-0675">Receptor</keyword>
<feature type="transmembrane region" description="Helical" evidence="11">
    <location>
        <begin position="290"/>
        <end position="311"/>
    </location>
</feature>
<dbReference type="Pfam" id="PF01036">
    <property type="entry name" value="Bac_rhodopsin"/>
    <property type="match status" value="1"/>
</dbReference>
<comment type="similarity">
    <text evidence="2">Belongs to the archaeal/bacterial/fungal opsin family.</text>
</comment>
<evidence type="ECO:0000256" key="2">
    <source>
        <dbReference type="ARBA" id="ARBA00008130"/>
    </source>
</evidence>
<dbReference type="PANTHER" id="PTHR28286">
    <property type="match status" value="1"/>
</dbReference>
<reference evidence="12 13" key="1">
    <citation type="submission" date="2018-11" db="EMBL/GenBank/DDBJ databases">
        <title>Genome sequence of Saitozyma podzolica DSM 27192.</title>
        <authorList>
            <person name="Aliyu H."/>
            <person name="Gorte O."/>
            <person name="Ochsenreither K."/>
        </authorList>
    </citation>
    <scope>NUCLEOTIDE SEQUENCE [LARGE SCALE GENOMIC DNA]</scope>
    <source>
        <strain evidence="12 13">DSM 27192</strain>
    </source>
</reference>
<dbReference type="InterPro" id="IPR001425">
    <property type="entry name" value="Arc/bac/fun_rhodopsins"/>
</dbReference>
<dbReference type="EMBL" id="RSCD01000019">
    <property type="protein sequence ID" value="RSH85707.1"/>
    <property type="molecule type" value="Genomic_DNA"/>
</dbReference>
<dbReference type="PRINTS" id="PR00251">
    <property type="entry name" value="BACTRLOPSIN"/>
</dbReference>
<protein>
    <submittedName>
        <fullName evidence="12">Ion channel activity</fullName>
    </submittedName>
</protein>
<evidence type="ECO:0000313" key="12">
    <source>
        <dbReference type="EMBL" id="RSH85707.1"/>
    </source>
</evidence>
<evidence type="ECO:0000256" key="10">
    <source>
        <dbReference type="ARBA" id="ARBA00023170"/>
    </source>
</evidence>
<dbReference type="GO" id="GO:0009881">
    <property type="term" value="F:photoreceptor activity"/>
    <property type="evidence" value="ECO:0007669"/>
    <property type="project" value="UniProtKB-KW"/>
</dbReference>
<evidence type="ECO:0000256" key="5">
    <source>
        <dbReference type="ARBA" id="ARBA00022692"/>
    </source>
</evidence>
<feature type="transmembrane region" description="Helical" evidence="11">
    <location>
        <begin position="190"/>
        <end position="209"/>
    </location>
</feature>
<dbReference type="PANTHER" id="PTHR28286:SF2">
    <property type="entry name" value="BACTERIORHODOPSIN _OPSIN, NOPA (EUROFUNG)"/>
    <property type="match status" value="1"/>
</dbReference>
<evidence type="ECO:0000256" key="8">
    <source>
        <dbReference type="ARBA" id="ARBA00022991"/>
    </source>
</evidence>
<name>A0A427Y3P8_9TREE</name>
<evidence type="ECO:0000313" key="13">
    <source>
        <dbReference type="Proteomes" id="UP000279259"/>
    </source>
</evidence>